<evidence type="ECO:0000313" key="3">
    <source>
        <dbReference type="Proteomes" id="UP000583127"/>
    </source>
</evidence>
<dbReference type="AlphaFoldDB" id="A0A7X9X0W7"/>
<dbReference type="EMBL" id="JABBFZ010000001">
    <property type="protein sequence ID" value="NML29372.1"/>
    <property type="molecule type" value="Genomic_DNA"/>
</dbReference>
<keyword evidence="3" id="KW-1185">Reference proteome</keyword>
<proteinExistence type="predicted"/>
<gene>
    <name evidence="2" type="ORF">HHL14_00745</name>
</gene>
<keyword evidence="1" id="KW-0732">Signal</keyword>
<dbReference type="Proteomes" id="UP000583127">
    <property type="component" value="Unassembled WGS sequence"/>
</dbReference>
<dbReference type="PROSITE" id="PS51257">
    <property type="entry name" value="PROKAR_LIPOPROTEIN"/>
    <property type="match status" value="1"/>
</dbReference>
<organism evidence="2 3">
    <name type="scientific">Paraburkholderia antibiotica</name>
    <dbReference type="NCBI Taxonomy" id="2728839"/>
    <lineage>
        <taxon>Bacteria</taxon>
        <taxon>Pseudomonadati</taxon>
        <taxon>Pseudomonadota</taxon>
        <taxon>Betaproteobacteria</taxon>
        <taxon>Burkholderiales</taxon>
        <taxon>Burkholderiaceae</taxon>
        <taxon>Paraburkholderia</taxon>
    </lineage>
</organism>
<evidence type="ECO:0000313" key="2">
    <source>
        <dbReference type="EMBL" id="NML29372.1"/>
    </source>
</evidence>
<dbReference type="Pfam" id="PF11745">
    <property type="entry name" value="DUF3304"/>
    <property type="match status" value="1"/>
</dbReference>
<comment type="caution">
    <text evidence="2">The sequence shown here is derived from an EMBL/GenBank/DDBJ whole genome shotgun (WGS) entry which is preliminary data.</text>
</comment>
<evidence type="ECO:0000256" key="1">
    <source>
        <dbReference type="SAM" id="SignalP"/>
    </source>
</evidence>
<dbReference type="InterPro" id="IPR021733">
    <property type="entry name" value="DUF3304"/>
</dbReference>
<dbReference type="RefSeq" id="WP_169495685.1">
    <property type="nucleotide sequence ID" value="NZ_JABBFZ010000001.1"/>
</dbReference>
<sequence>MTTPRKLAFGLALVLSALLSGCHAGANNDDSHPVSSTETMGLDVVGYNHTDNSIGSFSVNGQGGSFLARHEEGGSACCVSLPAKYTPGLTVTVTWTDTYNEHPQSRVVAVPPYTPDESGMFAVHFLRDGLIKVFVTMYDLGHTNYPLKGDEAKM</sequence>
<reference evidence="2 3" key="1">
    <citation type="submission" date="2020-04" db="EMBL/GenBank/DDBJ databases">
        <title>Paraburkholderia sp. G-4-1-8 isolated from soil.</title>
        <authorList>
            <person name="Dahal R.H."/>
        </authorList>
    </citation>
    <scope>NUCLEOTIDE SEQUENCE [LARGE SCALE GENOMIC DNA]</scope>
    <source>
        <strain evidence="2 3">G-4-1-8</strain>
    </source>
</reference>
<feature type="chain" id="PRO_5030786754" evidence="1">
    <location>
        <begin position="27"/>
        <end position="154"/>
    </location>
</feature>
<feature type="signal peptide" evidence="1">
    <location>
        <begin position="1"/>
        <end position="26"/>
    </location>
</feature>
<accession>A0A7X9X0W7</accession>
<protein>
    <submittedName>
        <fullName evidence="2">DUF3304 domain-containing protein</fullName>
    </submittedName>
</protein>
<name>A0A7X9X0W7_9BURK</name>